<dbReference type="PANTHER" id="PTHR32470">
    <property type="entry name" value="ADH DEHYDROGENASE [UBIQUINONE] 1 ALPHA SUBCOMPLEX ASSEMBLY FACTOR 2"/>
    <property type="match status" value="1"/>
</dbReference>
<name>A0A9J7X9W8_CYPCA</name>
<evidence type="ECO:0000256" key="1">
    <source>
        <dbReference type="ARBA" id="ARBA00007355"/>
    </source>
</evidence>
<proteinExistence type="inferred from homology"/>
<dbReference type="AlphaFoldDB" id="A0A9J7X9W8"/>
<evidence type="ECO:0000256" key="2">
    <source>
        <dbReference type="SAM" id="MobiDB-lite"/>
    </source>
</evidence>
<dbReference type="OMA" id="CWSVMES"/>
<dbReference type="InterPro" id="IPR007763">
    <property type="entry name" value="NDUFA12"/>
</dbReference>
<accession>A0A9J7X9W8</accession>
<dbReference type="GO" id="GO:0005739">
    <property type="term" value="C:mitochondrion"/>
    <property type="evidence" value="ECO:0007669"/>
    <property type="project" value="TreeGrafter"/>
</dbReference>
<dbReference type="Pfam" id="PF05071">
    <property type="entry name" value="NDUFA12"/>
    <property type="match status" value="1"/>
</dbReference>
<organism evidence="3 4">
    <name type="scientific">Cyprinus carpio carpio</name>
    <dbReference type="NCBI Taxonomy" id="630221"/>
    <lineage>
        <taxon>Eukaryota</taxon>
        <taxon>Metazoa</taxon>
        <taxon>Chordata</taxon>
        <taxon>Craniata</taxon>
        <taxon>Vertebrata</taxon>
        <taxon>Euteleostomi</taxon>
        <taxon>Actinopterygii</taxon>
        <taxon>Neopterygii</taxon>
        <taxon>Teleostei</taxon>
        <taxon>Ostariophysi</taxon>
        <taxon>Cypriniformes</taxon>
        <taxon>Cyprinidae</taxon>
        <taxon>Cyprininae</taxon>
        <taxon>Cyprinus</taxon>
    </lineage>
</organism>
<feature type="region of interest" description="Disordered" evidence="2">
    <location>
        <begin position="206"/>
        <end position="245"/>
    </location>
</feature>
<comment type="similarity">
    <text evidence="1">Belongs to the complex I NDUFA12 subunit family.</text>
</comment>
<dbReference type="Ensembl" id="ENSCCRT00000181546.1">
    <property type="protein sequence ID" value="ENSCCRP00000104387.1"/>
    <property type="gene ID" value="ENSCCRG00000075295.1"/>
</dbReference>
<dbReference type="GeneTree" id="ENSGT00390000002743"/>
<sequence>MSRITSLLRRTFGVVKEHVGTDHLGNKYYYIPEQKSWTGRVSRPRRLVEAANPNEFEYMEGNIPSEWDAWIRGRRKQPPTIENLIEELSLLGLNHSLCNWILDFLSERPQTVRIRNSFSSTTTLSTGAPQGCLLSPLLFTLLIHDCAAMHSSNYKIKFADDMTVELLQNERYREQIKVRAIEAEEKDKTLQAKEYEEGLVTQPVQTQVKGHASATQFGQTEFSEDPVSTANTFQPGSWTPPGSKK</sequence>
<dbReference type="InterPro" id="IPR052618">
    <property type="entry name" value="ComplexI_NDUFA12"/>
</dbReference>
<evidence type="ECO:0000313" key="3">
    <source>
        <dbReference type="Ensembl" id="ENSCCRP00000104387.1"/>
    </source>
</evidence>
<dbReference type="Proteomes" id="UP001108240">
    <property type="component" value="Unplaced"/>
</dbReference>
<feature type="compositionally biased region" description="Polar residues" evidence="2">
    <location>
        <begin position="206"/>
        <end position="237"/>
    </location>
</feature>
<reference evidence="3" key="1">
    <citation type="submission" date="2025-08" db="UniProtKB">
        <authorList>
            <consortium name="Ensembl"/>
        </authorList>
    </citation>
    <scope>IDENTIFICATION</scope>
</reference>
<keyword evidence="4" id="KW-1185">Reference proteome</keyword>
<dbReference type="GO" id="GO:0045271">
    <property type="term" value="C:respiratory chain complex I"/>
    <property type="evidence" value="ECO:0007669"/>
    <property type="project" value="InterPro"/>
</dbReference>
<dbReference type="PANTHER" id="PTHR32470:SF2">
    <property type="entry name" value="NADH DEHYDROGENASE [UBIQUINONE] 1 ALPHA SUBCOMPLEX ASSEMBLY FACTOR 2"/>
    <property type="match status" value="1"/>
</dbReference>
<evidence type="ECO:0000313" key="4">
    <source>
        <dbReference type="Proteomes" id="UP001108240"/>
    </source>
</evidence>
<reference evidence="3" key="2">
    <citation type="submission" date="2025-09" db="UniProtKB">
        <authorList>
            <consortium name="Ensembl"/>
        </authorList>
    </citation>
    <scope>IDENTIFICATION</scope>
</reference>
<dbReference type="GO" id="GO:0032981">
    <property type="term" value="P:mitochondrial respiratory chain complex I assembly"/>
    <property type="evidence" value="ECO:0007669"/>
    <property type="project" value="TreeGrafter"/>
</dbReference>
<protein>
    <submittedName>
        <fullName evidence="3">NADH:ubiquinone oxidoreductase complex assembly factor 2</fullName>
    </submittedName>
</protein>